<gene>
    <name evidence="1" type="ORF">WR25_09593</name>
</gene>
<sequence length="97" mass="10384">MGGDARLAHLVAQQGVVADGGVFGAFEEELRAALSSFAASRRWRRAVILEGVVTVHDQYQMAVGAGQGDTVLIEQLVEVSDHQRGMGLRGHRCSVHS</sequence>
<reference evidence="1 2" key="1">
    <citation type="journal article" date="2017" name="Curr. Biol.">
        <title>Genome architecture and evolution of a unichromosomal asexual nematode.</title>
        <authorList>
            <person name="Fradin H."/>
            <person name="Zegar C."/>
            <person name="Gutwein M."/>
            <person name="Lucas J."/>
            <person name="Kovtun M."/>
            <person name="Corcoran D."/>
            <person name="Baugh L.R."/>
            <person name="Kiontke K."/>
            <person name="Gunsalus K."/>
            <person name="Fitch D.H."/>
            <person name="Piano F."/>
        </authorList>
    </citation>
    <scope>NUCLEOTIDE SEQUENCE [LARGE SCALE GENOMIC DNA]</scope>
    <source>
        <strain evidence="1">PF1309</strain>
    </source>
</reference>
<name>A0A2A2M507_9BILA</name>
<dbReference type="AlphaFoldDB" id="A0A2A2M507"/>
<organism evidence="1 2">
    <name type="scientific">Diploscapter pachys</name>
    <dbReference type="NCBI Taxonomy" id="2018661"/>
    <lineage>
        <taxon>Eukaryota</taxon>
        <taxon>Metazoa</taxon>
        <taxon>Ecdysozoa</taxon>
        <taxon>Nematoda</taxon>
        <taxon>Chromadorea</taxon>
        <taxon>Rhabditida</taxon>
        <taxon>Rhabditina</taxon>
        <taxon>Rhabditomorpha</taxon>
        <taxon>Rhabditoidea</taxon>
        <taxon>Rhabditidae</taxon>
        <taxon>Diploscapter</taxon>
    </lineage>
</organism>
<comment type="caution">
    <text evidence="1">The sequence shown here is derived from an EMBL/GenBank/DDBJ whole genome shotgun (WGS) entry which is preliminary data.</text>
</comment>
<keyword evidence="2" id="KW-1185">Reference proteome</keyword>
<protein>
    <submittedName>
        <fullName evidence="1">Uncharacterized protein</fullName>
    </submittedName>
</protein>
<evidence type="ECO:0000313" key="2">
    <source>
        <dbReference type="Proteomes" id="UP000218231"/>
    </source>
</evidence>
<accession>A0A2A2M507</accession>
<dbReference type="Proteomes" id="UP000218231">
    <property type="component" value="Unassembled WGS sequence"/>
</dbReference>
<dbReference type="EMBL" id="LIAE01005034">
    <property type="protein sequence ID" value="PAV93568.1"/>
    <property type="molecule type" value="Genomic_DNA"/>
</dbReference>
<evidence type="ECO:0000313" key="1">
    <source>
        <dbReference type="EMBL" id="PAV93568.1"/>
    </source>
</evidence>
<proteinExistence type="predicted"/>